<evidence type="ECO:0000313" key="2">
    <source>
        <dbReference type="EMBL" id="PXY02618.1"/>
    </source>
</evidence>
<name>A0A2V4A1X9_9BACT</name>
<proteinExistence type="predicted"/>
<dbReference type="Proteomes" id="UP000248079">
    <property type="component" value="Unassembled WGS sequence"/>
</dbReference>
<dbReference type="EMBL" id="QFLI01000001">
    <property type="protein sequence ID" value="PXY02618.1"/>
    <property type="molecule type" value="Genomic_DNA"/>
</dbReference>
<accession>A0A2V4A1X9</accession>
<organism evidence="2 3">
    <name type="scientific">Marinifilum breve</name>
    <dbReference type="NCBI Taxonomy" id="2184082"/>
    <lineage>
        <taxon>Bacteria</taxon>
        <taxon>Pseudomonadati</taxon>
        <taxon>Bacteroidota</taxon>
        <taxon>Bacteroidia</taxon>
        <taxon>Marinilabiliales</taxon>
        <taxon>Marinifilaceae</taxon>
    </lineage>
</organism>
<dbReference type="RefSeq" id="WP_110358779.1">
    <property type="nucleotide sequence ID" value="NZ_QFLI01000001.1"/>
</dbReference>
<feature type="transmembrane region" description="Helical" evidence="1">
    <location>
        <begin position="9"/>
        <end position="26"/>
    </location>
</feature>
<sequence length="233" mass="26631">MDKNIKKRFLMLGIMVGLVVIGGLYNWQINPKTDSSIQTSFTKNEILFALILMGTVYAFYFIKKVRKLKIHQNTFEQEAEAYGEMRAPFRSAQDYRNETQNTMNSFSTQKESKAERENGKAVISAFAQGPQYIWDGMYLSKFAESKILKFDGKYISDFSGNKRFTWESNHLSEFAGKKIYSASKGRISEFSGPETYSYDNRSISKFAGPKLYTIKGELRVPEAIMIVIAADLI</sequence>
<reference evidence="2 3" key="1">
    <citation type="submission" date="2018-05" db="EMBL/GenBank/DDBJ databases">
        <title>Marinifilum breve JC075T sp. nov., a marine bacterium isolated from Yongle Blue Hole in the South China Sea.</title>
        <authorList>
            <person name="Fu T."/>
        </authorList>
    </citation>
    <scope>NUCLEOTIDE SEQUENCE [LARGE SCALE GENOMIC DNA]</scope>
    <source>
        <strain evidence="2 3">JC075</strain>
    </source>
</reference>
<protein>
    <submittedName>
        <fullName evidence="2">Uncharacterized protein</fullName>
    </submittedName>
</protein>
<gene>
    <name evidence="2" type="ORF">DF185_00555</name>
</gene>
<comment type="caution">
    <text evidence="2">The sequence shown here is derived from an EMBL/GenBank/DDBJ whole genome shotgun (WGS) entry which is preliminary data.</text>
</comment>
<feature type="transmembrane region" description="Helical" evidence="1">
    <location>
        <begin position="46"/>
        <end position="62"/>
    </location>
</feature>
<evidence type="ECO:0000313" key="3">
    <source>
        <dbReference type="Proteomes" id="UP000248079"/>
    </source>
</evidence>
<dbReference type="AlphaFoldDB" id="A0A2V4A1X9"/>
<keyword evidence="3" id="KW-1185">Reference proteome</keyword>
<evidence type="ECO:0000256" key="1">
    <source>
        <dbReference type="SAM" id="Phobius"/>
    </source>
</evidence>
<keyword evidence="1" id="KW-0812">Transmembrane</keyword>
<keyword evidence="1" id="KW-1133">Transmembrane helix</keyword>
<keyword evidence="1" id="KW-0472">Membrane</keyword>